<name>A0A096MB90_POEFO</name>
<reference evidence="2" key="1">
    <citation type="submission" date="2013-10" db="EMBL/GenBank/DDBJ databases">
        <authorList>
            <person name="Schartl M."/>
            <person name="Warren W."/>
        </authorList>
    </citation>
    <scope>NUCLEOTIDE SEQUENCE [LARGE SCALE GENOMIC DNA]</scope>
    <source>
        <strain evidence="2">female</strain>
    </source>
</reference>
<dbReference type="PANTHER" id="PTHR35658:SF1">
    <property type="entry name" value="CHROMOSOME 21 OPEN READING FRAME 62"/>
    <property type="match status" value="1"/>
</dbReference>
<accession>A0A096MB90</accession>
<reference evidence="1" key="2">
    <citation type="submission" date="2025-08" db="UniProtKB">
        <authorList>
            <consortium name="Ensembl"/>
        </authorList>
    </citation>
    <scope>IDENTIFICATION</scope>
</reference>
<dbReference type="RefSeq" id="XP_007575072.1">
    <property type="nucleotide sequence ID" value="XM_007575010.2"/>
</dbReference>
<dbReference type="InterPro" id="IPR029250">
    <property type="entry name" value="ECPIP"/>
</dbReference>
<dbReference type="OrthoDB" id="8434774at2759"/>
<keyword evidence="2" id="KW-1185">Reference proteome</keyword>
<dbReference type="eggNOG" id="ENOG502S2I2">
    <property type="taxonomic scope" value="Eukaryota"/>
</dbReference>
<dbReference type="KEGG" id="pfor:103153918"/>
<dbReference type="GeneTree" id="ENSGT00390000016499"/>
<dbReference type="OMA" id="SRWNSEM"/>
<sequence>MTNISSEFDLPAGEDVVSSVSMEMPPNAARSALLPWSLWLMFALTSDCQPMLSAHEAVNATLLFDSGAGLRTCSCLAPVPDCDAAQADSRCRCSTVPRSALDRASLGRTVAVWVSELWVLEELLNSSAVAHLRLSFCGVEPLQSRQLVLLGLRTLSVHSAAPGAPYPNQEIRVSPSAGAAPEPDSSTSHHMSFVDIGILNGLSALKAYSIIGPPLHTFSQFFPHLVFPLESKENSSEASQQTLVTFVY</sequence>
<dbReference type="AlphaFoldDB" id="A0A096MB90"/>
<protein>
    <submittedName>
        <fullName evidence="1">Uncharacterized protein</fullName>
    </submittedName>
</protein>
<organism evidence="1 2">
    <name type="scientific">Poecilia formosa</name>
    <name type="common">Amazon molly</name>
    <name type="synonym">Limia formosa</name>
    <dbReference type="NCBI Taxonomy" id="48698"/>
    <lineage>
        <taxon>Eukaryota</taxon>
        <taxon>Metazoa</taxon>
        <taxon>Chordata</taxon>
        <taxon>Craniata</taxon>
        <taxon>Vertebrata</taxon>
        <taxon>Euteleostomi</taxon>
        <taxon>Actinopterygii</taxon>
        <taxon>Neopterygii</taxon>
        <taxon>Teleostei</taxon>
        <taxon>Neoteleostei</taxon>
        <taxon>Acanthomorphata</taxon>
        <taxon>Ovalentaria</taxon>
        <taxon>Atherinomorphae</taxon>
        <taxon>Cyprinodontiformes</taxon>
        <taxon>Poeciliidae</taxon>
        <taxon>Poeciliinae</taxon>
        <taxon>Poecilia</taxon>
    </lineage>
</organism>
<evidence type="ECO:0000313" key="1">
    <source>
        <dbReference type="Ensembl" id="ENSPFOP00000028681.1"/>
    </source>
</evidence>
<dbReference type="Pfam" id="PF15137">
    <property type="entry name" value="ECPIP"/>
    <property type="match status" value="1"/>
</dbReference>
<reference evidence="1" key="3">
    <citation type="submission" date="2025-09" db="UniProtKB">
        <authorList>
            <consortium name="Ensembl"/>
        </authorList>
    </citation>
    <scope>IDENTIFICATION</scope>
</reference>
<dbReference type="GeneID" id="103153918"/>
<proteinExistence type="predicted"/>
<dbReference type="Proteomes" id="UP000028760">
    <property type="component" value="Unassembled WGS sequence"/>
</dbReference>
<dbReference type="EMBL" id="AYCK01016410">
    <property type="status" value="NOT_ANNOTATED_CDS"/>
    <property type="molecule type" value="Genomic_DNA"/>
</dbReference>
<dbReference type="PANTHER" id="PTHR35658">
    <property type="entry name" value="RCG58666, ISOFORM CRA_A"/>
    <property type="match status" value="1"/>
</dbReference>
<evidence type="ECO:0000313" key="2">
    <source>
        <dbReference type="Proteomes" id="UP000028760"/>
    </source>
</evidence>
<dbReference type="Ensembl" id="ENSPFOT00000026706.1">
    <property type="protein sequence ID" value="ENSPFOP00000028681.1"/>
    <property type="gene ID" value="ENSPFOG00000020488.2"/>
</dbReference>